<dbReference type="EMBL" id="CAFBQP010000023">
    <property type="protein sequence ID" value="CAB5058477.1"/>
    <property type="molecule type" value="Genomic_DNA"/>
</dbReference>
<dbReference type="InterPro" id="IPR003673">
    <property type="entry name" value="CoA-Trfase_fam_III"/>
</dbReference>
<organism evidence="1">
    <name type="scientific">freshwater metagenome</name>
    <dbReference type="NCBI Taxonomy" id="449393"/>
    <lineage>
        <taxon>unclassified sequences</taxon>
        <taxon>metagenomes</taxon>
        <taxon>ecological metagenomes</taxon>
    </lineage>
</organism>
<dbReference type="PANTHER" id="PTHR48228:SF5">
    <property type="entry name" value="ALPHA-METHYLACYL-COA RACEMASE"/>
    <property type="match status" value="1"/>
</dbReference>
<reference evidence="1" key="1">
    <citation type="submission" date="2020-05" db="EMBL/GenBank/DDBJ databases">
        <authorList>
            <person name="Chiriac C."/>
            <person name="Salcher M."/>
            <person name="Ghai R."/>
            <person name="Kavagutti S V."/>
        </authorList>
    </citation>
    <scope>NUCLEOTIDE SEQUENCE</scope>
</reference>
<dbReference type="PANTHER" id="PTHR48228">
    <property type="entry name" value="SUCCINYL-COA--D-CITRAMALATE COA-TRANSFERASE"/>
    <property type="match status" value="1"/>
</dbReference>
<dbReference type="EMBL" id="CAEZXX010000061">
    <property type="protein sequence ID" value="CAB4708983.1"/>
    <property type="molecule type" value="Genomic_DNA"/>
</dbReference>
<sequence length="371" mass="38460">MLDLAPLLLGDIDLSDADALWTDCGAAALTGRRSGPPLPGPVAVGPSMRSLALRLRELSTRLGFEVIVDGPALLAERARITGHGRQGTVSCGGACRLLRALDGWVAVSLARDEDRSCVPAWLEIDVDVADALAVDTAVSAAAWATTTAVLVERAALLGIPCGALGEVREAQVPANRLGTAEPLRSLDGLVVVDLSSLWAGPLCGRLLRAAGARVIKVESSTRPDGARNGPRRFFDLMNAGKESVVLDLAAREGQARLAQLVDGADVVIEGSRPRALQQMGIDAGLFRGRVWLSITAYGRSQPMRVGFGDDTAVAGGLVAHDEAGPVFAADAAADPISGLLGAVAVLNRLASGDRWLVDLSLAHAAALMTRG</sequence>
<gene>
    <name evidence="1" type="ORF">UFOPK2602_01034</name>
    <name evidence="2" type="ORF">UFOPK2806_00473</name>
    <name evidence="3" type="ORF">UFOPK4306_00783</name>
</gene>
<dbReference type="EMBL" id="CAEZYY010000004">
    <property type="protein sequence ID" value="CAB4742431.1"/>
    <property type="molecule type" value="Genomic_DNA"/>
</dbReference>
<evidence type="ECO:0000313" key="2">
    <source>
        <dbReference type="EMBL" id="CAB4742431.1"/>
    </source>
</evidence>
<accession>A0A6J6QHF4</accession>
<name>A0A6J6QHF4_9ZZZZ</name>
<protein>
    <submittedName>
        <fullName evidence="1">Unannotated protein</fullName>
    </submittedName>
</protein>
<dbReference type="SUPFAM" id="SSF89796">
    <property type="entry name" value="CoA-transferase family III (CaiB/BaiF)"/>
    <property type="match status" value="1"/>
</dbReference>
<dbReference type="AlphaFoldDB" id="A0A6J6QHF4"/>
<proteinExistence type="predicted"/>
<dbReference type="InterPro" id="IPR050509">
    <property type="entry name" value="CoA-transferase_III"/>
</dbReference>
<dbReference type="Pfam" id="PF02515">
    <property type="entry name" value="CoA_transf_3"/>
    <property type="match status" value="1"/>
</dbReference>
<evidence type="ECO:0000313" key="3">
    <source>
        <dbReference type="EMBL" id="CAB5058477.1"/>
    </source>
</evidence>
<dbReference type="InterPro" id="IPR023606">
    <property type="entry name" value="CoA-Trfase_III_dom_1_sf"/>
</dbReference>
<dbReference type="Gene3D" id="3.40.50.10540">
    <property type="entry name" value="Crotonobetainyl-coa:carnitine coa-transferase, domain 1"/>
    <property type="match status" value="1"/>
</dbReference>
<dbReference type="GO" id="GO:0003824">
    <property type="term" value="F:catalytic activity"/>
    <property type="evidence" value="ECO:0007669"/>
    <property type="project" value="InterPro"/>
</dbReference>
<evidence type="ECO:0000313" key="1">
    <source>
        <dbReference type="EMBL" id="CAB4708983.1"/>
    </source>
</evidence>